<dbReference type="WBParaSite" id="RSKR_0000153500.1">
    <property type="protein sequence ID" value="RSKR_0000153500.1"/>
    <property type="gene ID" value="RSKR_0000153500"/>
</dbReference>
<organism evidence="1 2">
    <name type="scientific">Rhabditophanes sp. KR3021</name>
    <dbReference type="NCBI Taxonomy" id="114890"/>
    <lineage>
        <taxon>Eukaryota</taxon>
        <taxon>Metazoa</taxon>
        <taxon>Ecdysozoa</taxon>
        <taxon>Nematoda</taxon>
        <taxon>Chromadorea</taxon>
        <taxon>Rhabditida</taxon>
        <taxon>Tylenchina</taxon>
        <taxon>Panagrolaimomorpha</taxon>
        <taxon>Strongyloidoidea</taxon>
        <taxon>Alloionematidae</taxon>
        <taxon>Rhabditophanes</taxon>
    </lineage>
</organism>
<evidence type="ECO:0000313" key="1">
    <source>
        <dbReference type="Proteomes" id="UP000095286"/>
    </source>
</evidence>
<dbReference type="Proteomes" id="UP000095286">
    <property type="component" value="Unplaced"/>
</dbReference>
<sequence length="302" mass="32191">MVTLASPGATPTLQATAASSINSNQIMGQLMNVKDSRWLQLEVCREFQRGQCSRSDLECKFAHPPPHVDVQNGRVTACYDSIKGRCTRENPKCKYLHPPHHLKDQLLVNGKHNLALKNLIYAQIPNPGPTHLPMPQMNQFVGLQGAGQPGLVQPFPYQCYPGLAALYHPSAMLPQSAEAYAAVHNSVNAAQLAALFRAGSASGNGSVPVSAPSPAVASLNPHHPAFVSSMFGGVHHQQLIAAQQAALAAAVGRVSPLTNSNGSINPRKRPMRDDASNNSSPIHLTQETAQNQLLYAAMAAAV</sequence>
<evidence type="ECO:0000313" key="2">
    <source>
        <dbReference type="WBParaSite" id="RSKR_0000153500.1"/>
    </source>
</evidence>
<reference evidence="2" key="1">
    <citation type="submission" date="2016-11" db="UniProtKB">
        <authorList>
            <consortium name="WormBaseParasite"/>
        </authorList>
    </citation>
    <scope>IDENTIFICATION</scope>
    <source>
        <strain evidence="2">KR3021</strain>
    </source>
</reference>
<protein>
    <submittedName>
        <fullName evidence="2">C3H1-type domain-containing protein</fullName>
    </submittedName>
</protein>
<name>A0AC35TK05_9BILA</name>
<accession>A0AC35TK05</accession>
<proteinExistence type="predicted"/>